<dbReference type="Proteomes" id="UP000008888">
    <property type="component" value="Chromosome"/>
</dbReference>
<keyword evidence="1" id="KW-0472">Membrane</keyword>
<dbReference type="PANTHER" id="PTHR40691">
    <property type="entry name" value="(NA+)-NQR MATURATION NQRM"/>
    <property type="match status" value="1"/>
</dbReference>
<feature type="transmembrane region" description="Helical" evidence="1">
    <location>
        <begin position="6"/>
        <end position="24"/>
    </location>
</feature>
<dbReference type="eggNOG" id="COG2991">
    <property type="taxonomic scope" value="Bacteria"/>
</dbReference>
<dbReference type="STRING" id="857087.Metme_2624"/>
<sequence length="69" mass="7546">MGYFIATFLFMLVVIAIMAVGVIFGRNAIKGSCGGTGNCVCEEKCDKRKKLEAEQQSEQTIVLDSKIKI</sequence>
<evidence type="ECO:0000256" key="1">
    <source>
        <dbReference type="SAM" id="Phobius"/>
    </source>
</evidence>
<keyword evidence="1" id="KW-1133">Transmembrane helix</keyword>
<accession>F9ZYA5</accession>
<dbReference type="KEGG" id="mmt:Metme_2624"/>
<dbReference type="OrthoDB" id="5296227at2"/>
<dbReference type="RefSeq" id="WP_013819246.1">
    <property type="nucleotide sequence ID" value="NC_015572.1"/>
</dbReference>
<reference evidence="2 3" key="1">
    <citation type="journal article" date="2011" name="J. Bacteriol.">
        <title>Complete Genome Sequence of the Aerobic Marine Methanotroph Methylomonas methanica MC09.</title>
        <authorList>
            <person name="Boden R."/>
            <person name="Cunliffe M."/>
            <person name="Scanlan J."/>
            <person name="Moussard H."/>
            <person name="Kits K.D."/>
            <person name="Klotz M.G."/>
            <person name="Jetten M.S."/>
            <person name="Vuilleumier S."/>
            <person name="Han J."/>
            <person name="Peters L."/>
            <person name="Mikhailova N."/>
            <person name="Teshima H."/>
            <person name="Tapia R."/>
            <person name="Kyrpides N."/>
            <person name="Ivanova N."/>
            <person name="Pagani I."/>
            <person name="Cheng J.F."/>
            <person name="Goodwin L."/>
            <person name="Han C."/>
            <person name="Hauser L."/>
            <person name="Land M.L."/>
            <person name="Lapidus A."/>
            <person name="Lucas S."/>
            <person name="Pitluck S."/>
            <person name="Woyke T."/>
            <person name="Stein L."/>
            <person name="Murrell J.C."/>
        </authorList>
    </citation>
    <scope>NUCLEOTIDE SEQUENCE [LARGE SCALE GENOMIC DNA]</scope>
    <source>
        <strain evidence="2 3">MC09</strain>
    </source>
</reference>
<organism evidence="2 3">
    <name type="scientific">Methylomonas methanica (strain DSM 25384 / MC09)</name>
    <dbReference type="NCBI Taxonomy" id="857087"/>
    <lineage>
        <taxon>Bacteria</taxon>
        <taxon>Pseudomonadati</taxon>
        <taxon>Pseudomonadota</taxon>
        <taxon>Gammaproteobacteria</taxon>
        <taxon>Methylococcales</taxon>
        <taxon>Methylococcaceae</taxon>
        <taxon>Methylomonas</taxon>
    </lineage>
</organism>
<dbReference type="HOGENOM" id="CLU_191465_2_0_6"/>
<keyword evidence="1" id="KW-0812">Transmembrane</keyword>
<evidence type="ECO:0000313" key="3">
    <source>
        <dbReference type="Proteomes" id="UP000008888"/>
    </source>
</evidence>
<evidence type="ECO:0000313" key="2">
    <source>
        <dbReference type="EMBL" id="AEG01010.1"/>
    </source>
</evidence>
<dbReference type="EMBL" id="CP002738">
    <property type="protein sequence ID" value="AEG01010.1"/>
    <property type="molecule type" value="Genomic_DNA"/>
</dbReference>
<keyword evidence="3" id="KW-1185">Reference proteome</keyword>
<dbReference type="AlphaFoldDB" id="F9ZYA5"/>
<gene>
    <name evidence="2" type="ordered locus">Metme_2624</name>
</gene>
<protein>
    <recommendedName>
        <fullName evidence="4">DUF539 domain-containing protein</fullName>
    </recommendedName>
</protein>
<proteinExistence type="predicted"/>
<dbReference type="Pfam" id="PF04400">
    <property type="entry name" value="NqrM"/>
    <property type="match status" value="1"/>
</dbReference>
<reference evidence="3" key="3">
    <citation type="submission" date="2011-05" db="EMBL/GenBank/DDBJ databases">
        <title>Complete sequence of Methylomonas methanica MC09.</title>
        <authorList>
            <consortium name="US DOE Joint Genome Institute"/>
            <person name="Lucas S."/>
            <person name="Han J."/>
            <person name="Lapidus A."/>
            <person name="Cheng J.-F."/>
            <person name="Goodwin L."/>
            <person name="Pitluck S."/>
            <person name="Peters L."/>
            <person name="Mikhailova N."/>
            <person name="Teshima H."/>
            <person name="Han C."/>
            <person name="Tapia R."/>
            <person name="Land M."/>
            <person name="Hauser L."/>
            <person name="Kyrpides N."/>
            <person name="Ivanova N."/>
            <person name="Pagani I."/>
            <person name="Stein L."/>
            <person name="Woyke T."/>
        </authorList>
    </citation>
    <scope>NUCLEOTIDE SEQUENCE [LARGE SCALE GENOMIC DNA]</scope>
    <source>
        <strain evidence="3">MC09</strain>
    </source>
</reference>
<dbReference type="InterPro" id="IPR007495">
    <property type="entry name" value="NqrM"/>
</dbReference>
<name>F9ZYA5_METMM</name>
<evidence type="ECO:0008006" key="4">
    <source>
        <dbReference type="Google" id="ProtNLM"/>
    </source>
</evidence>
<dbReference type="PANTHER" id="PTHR40691:SF1">
    <property type="entry name" value="EXPORTED PROTEIN"/>
    <property type="match status" value="1"/>
</dbReference>
<reference key="2">
    <citation type="submission" date="2011-05" db="EMBL/GenBank/DDBJ databases">
        <title>Complete genome sequence of the aerobic marine methanotroph Methylomonas methanica MC09.</title>
        <authorList>
            <person name="Boden R."/>
            <person name="Cunliffe M."/>
            <person name="Scanlan J."/>
            <person name="Moussard H."/>
            <person name="Kits K.D."/>
            <person name="Klotz M."/>
            <person name="Jetten M."/>
            <person name="Vuilleumier S."/>
            <person name="Han J."/>
            <person name="Peters L."/>
            <person name="Mikhailova N."/>
            <person name="Teshima H."/>
            <person name="Tapia R."/>
            <person name="Kyrpides N."/>
            <person name="Ivanova N."/>
            <person name="Pagani I."/>
            <person name="Cheng J.-F."/>
            <person name="Goodwin L."/>
            <person name="Han C."/>
            <person name="Hauser L."/>
            <person name="Land M."/>
            <person name="Lapidus A."/>
            <person name="Lucas S."/>
            <person name="Pitluck S."/>
            <person name="Woyke T."/>
            <person name="Stein L.Y."/>
            <person name="Murrell C."/>
        </authorList>
    </citation>
    <scope>NUCLEOTIDE SEQUENCE</scope>
    <source>
        <strain>MC09</strain>
    </source>
</reference>